<proteinExistence type="predicted"/>
<feature type="non-terminal residue" evidence="1">
    <location>
        <position position="89"/>
    </location>
</feature>
<organism evidence="1 2">
    <name type="scientific">Mycena citricolor</name>
    <dbReference type="NCBI Taxonomy" id="2018698"/>
    <lineage>
        <taxon>Eukaryota</taxon>
        <taxon>Fungi</taxon>
        <taxon>Dikarya</taxon>
        <taxon>Basidiomycota</taxon>
        <taxon>Agaricomycotina</taxon>
        <taxon>Agaricomycetes</taxon>
        <taxon>Agaricomycetidae</taxon>
        <taxon>Agaricales</taxon>
        <taxon>Marasmiineae</taxon>
        <taxon>Mycenaceae</taxon>
        <taxon>Mycena</taxon>
    </lineage>
</organism>
<sequence>MKIFIQIASLQPVRQRNSSAAHVISARPGTSINVTHLYDEDLRRGSAWASRIESTGAAHPVEYHIEEHAHEHGPVSTTHGCGCGALAIG</sequence>
<dbReference type="EMBL" id="CAVNYO010000169">
    <property type="protein sequence ID" value="CAK5270792.1"/>
    <property type="molecule type" value="Genomic_DNA"/>
</dbReference>
<comment type="caution">
    <text evidence="1">The sequence shown here is derived from an EMBL/GenBank/DDBJ whole genome shotgun (WGS) entry which is preliminary data.</text>
</comment>
<evidence type="ECO:0000313" key="2">
    <source>
        <dbReference type="Proteomes" id="UP001295794"/>
    </source>
</evidence>
<dbReference type="Proteomes" id="UP001295794">
    <property type="component" value="Unassembled WGS sequence"/>
</dbReference>
<protein>
    <submittedName>
        <fullName evidence="1">Uncharacterized protein</fullName>
    </submittedName>
</protein>
<keyword evidence="2" id="KW-1185">Reference proteome</keyword>
<gene>
    <name evidence="1" type="ORF">MYCIT1_LOCUS15493</name>
</gene>
<evidence type="ECO:0000313" key="1">
    <source>
        <dbReference type="EMBL" id="CAK5270792.1"/>
    </source>
</evidence>
<name>A0AAD2Q3R3_9AGAR</name>
<reference evidence="1" key="1">
    <citation type="submission" date="2023-11" db="EMBL/GenBank/DDBJ databases">
        <authorList>
            <person name="De Vega J J."/>
            <person name="De Vega J J."/>
        </authorList>
    </citation>
    <scope>NUCLEOTIDE SEQUENCE</scope>
</reference>
<dbReference type="AlphaFoldDB" id="A0AAD2Q3R3"/>
<accession>A0AAD2Q3R3</accession>